<sequence length="131" mass="13914">MPSEVLSTRLTPRDHDRLRELAERRGKSLSATASELLSAALADPDAYPAPQDGALVDAVRATLAAVTAPEAVIHREVAIALARAVERREAGYLSAAGQLRKSLDAARSAQRTADRPPDDGDLDSLLAMFGQ</sequence>
<comment type="caution">
    <text evidence="2">The sequence shown here is derived from an EMBL/GenBank/DDBJ whole genome shotgun (WGS) entry which is preliminary data.</text>
</comment>
<gene>
    <name evidence="2" type="ORF">F0L17_26585</name>
</gene>
<dbReference type="EMBL" id="WIXO01000003">
    <property type="protein sequence ID" value="MTE22598.1"/>
    <property type="molecule type" value="Genomic_DNA"/>
</dbReference>
<evidence type="ECO:0000256" key="1">
    <source>
        <dbReference type="SAM" id="MobiDB-lite"/>
    </source>
</evidence>
<dbReference type="RefSeq" id="WP_155074325.1">
    <property type="nucleotide sequence ID" value="NZ_WIXO01000003.1"/>
</dbReference>
<feature type="region of interest" description="Disordered" evidence="1">
    <location>
        <begin position="103"/>
        <end position="122"/>
    </location>
</feature>
<reference evidence="2 3" key="1">
    <citation type="submission" date="2019-11" db="EMBL/GenBank/DDBJ databases">
        <authorList>
            <person name="Yuan L."/>
        </authorList>
    </citation>
    <scope>NUCLEOTIDE SEQUENCE [LARGE SCALE GENOMIC DNA]</scope>
    <source>
        <strain evidence="2 3">TRM43335</strain>
    </source>
</reference>
<organism evidence="2 3">
    <name type="scientific">Streptomyces taklimakanensis</name>
    <dbReference type="NCBI Taxonomy" id="2569853"/>
    <lineage>
        <taxon>Bacteria</taxon>
        <taxon>Bacillati</taxon>
        <taxon>Actinomycetota</taxon>
        <taxon>Actinomycetes</taxon>
        <taxon>Kitasatosporales</taxon>
        <taxon>Streptomycetaceae</taxon>
        <taxon>Streptomyces</taxon>
    </lineage>
</organism>
<name>A0A6G2BK01_9ACTN</name>
<evidence type="ECO:0000313" key="3">
    <source>
        <dbReference type="Proteomes" id="UP000473014"/>
    </source>
</evidence>
<dbReference type="AlphaFoldDB" id="A0A6G2BK01"/>
<protein>
    <submittedName>
        <fullName evidence="2">Uncharacterized protein</fullName>
    </submittedName>
</protein>
<evidence type="ECO:0000313" key="2">
    <source>
        <dbReference type="EMBL" id="MTE22598.1"/>
    </source>
</evidence>
<keyword evidence="3" id="KW-1185">Reference proteome</keyword>
<dbReference type="OrthoDB" id="9956754at2"/>
<dbReference type="Proteomes" id="UP000473014">
    <property type="component" value="Unassembled WGS sequence"/>
</dbReference>
<proteinExistence type="predicted"/>
<accession>A0A6G2BK01</accession>